<comment type="caution">
    <text evidence="3">The sequence shown here is derived from an EMBL/GenBank/DDBJ whole genome shotgun (WGS) entry which is preliminary data.</text>
</comment>
<protein>
    <submittedName>
        <fullName evidence="3">Replication initiation protein</fullName>
    </submittedName>
</protein>
<evidence type="ECO:0000259" key="2">
    <source>
        <dbReference type="Pfam" id="PF01051"/>
    </source>
</evidence>
<dbReference type="OrthoDB" id="1428208at2"/>
<dbReference type="Pfam" id="PF01051">
    <property type="entry name" value="Rep3_N"/>
    <property type="match status" value="1"/>
</dbReference>
<dbReference type="GO" id="GO:0003887">
    <property type="term" value="F:DNA-directed DNA polymerase activity"/>
    <property type="evidence" value="ECO:0007669"/>
    <property type="project" value="InterPro"/>
</dbReference>
<name>A0A2S7IHS2_9BACT</name>
<organism evidence="3 4">
    <name type="scientific">Siphonobacter curvatus</name>
    <dbReference type="NCBI Taxonomy" id="2094562"/>
    <lineage>
        <taxon>Bacteria</taxon>
        <taxon>Pseudomonadati</taxon>
        <taxon>Bacteroidota</taxon>
        <taxon>Cytophagia</taxon>
        <taxon>Cytophagales</taxon>
        <taxon>Cytophagaceae</taxon>
        <taxon>Siphonobacter</taxon>
    </lineage>
</organism>
<evidence type="ECO:0000313" key="4">
    <source>
        <dbReference type="Proteomes" id="UP000239590"/>
    </source>
</evidence>
<dbReference type="Proteomes" id="UP000239590">
    <property type="component" value="Unassembled WGS sequence"/>
</dbReference>
<dbReference type="InterPro" id="IPR036390">
    <property type="entry name" value="WH_DNA-bd_sf"/>
</dbReference>
<keyword evidence="4" id="KW-1185">Reference proteome</keyword>
<evidence type="ECO:0000313" key="3">
    <source>
        <dbReference type="EMBL" id="PQA55485.1"/>
    </source>
</evidence>
<dbReference type="InterPro" id="IPR036388">
    <property type="entry name" value="WH-like_DNA-bd_sf"/>
</dbReference>
<reference evidence="4" key="1">
    <citation type="submission" date="2018-02" db="EMBL/GenBank/DDBJ databases">
        <title>Genome sequencing of Solimonas sp. HR-BB.</title>
        <authorList>
            <person name="Lee Y."/>
            <person name="Jeon C.O."/>
        </authorList>
    </citation>
    <scope>NUCLEOTIDE SEQUENCE [LARGE SCALE GENOMIC DNA]</scope>
    <source>
        <strain evidence="4">HR-U</strain>
    </source>
</reference>
<comment type="similarity">
    <text evidence="1">Belongs to the initiator RepB protein family.</text>
</comment>
<dbReference type="SUPFAM" id="SSF46785">
    <property type="entry name" value="Winged helix' DNA-binding domain"/>
    <property type="match status" value="2"/>
</dbReference>
<dbReference type="Pfam" id="PF21205">
    <property type="entry name" value="Rep3_C"/>
    <property type="match status" value="1"/>
</dbReference>
<feature type="domain" description="Initiator Rep protein WH1" evidence="2">
    <location>
        <begin position="8"/>
        <end position="148"/>
    </location>
</feature>
<dbReference type="RefSeq" id="WP_102202792.1">
    <property type="nucleotide sequence ID" value="NZ_PTRA01000004.1"/>
</dbReference>
<dbReference type="GO" id="GO:0006270">
    <property type="term" value="P:DNA replication initiation"/>
    <property type="evidence" value="ECO:0007669"/>
    <property type="project" value="InterPro"/>
</dbReference>
<dbReference type="Gene3D" id="1.10.10.10">
    <property type="entry name" value="Winged helix-like DNA-binding domain superfamily/Winged helix DNA-binding domain"/>
    <property type="match status" value="2"/>
</dbReference>
<evidence type="ECO:0000256" key="1">
    <source>
        <dbReference type="ARBA" id="ARBA00038283"/>
    </source>
</evidence>
<sequence>MKKQIELYQDNFITEARYEMTETERNIMYMVISQVRPDDPLNKIYQVSIKEIASVMGSEEIYYDAYKKATAKIVTRLVEGYLPNGDFLQTTFAASATYKKGTGIIEIELSRKIRPFYVELKEKFTKIQLQAAMMLQSIHAKRIYELLCMYKNMKNKTFSRSVVELKSMLAIIDAKTGKDKYPKWTHFNREVLEIAMREINGNTDLTFTYTPVYGEKAGRGRKPVERVVFEVAYASKSSAIDVTPIMDRLINRFKLRQDQAEEILESFTIERINKTLYDIEVRAANNEIKNIGSYTAKTFGVN</sequence>
<dbReference type="EMBL" id="PTRA01000004">
    <property type="protein sequence ID" value="PQA55485.1"/>
    <property type="molecule type" value="Genomic_DNA"/>
</dbReference>
<proteinExistence type="inferred from homology"/>
<accession>A0A2S7IHS2</accession>
<dbReference type="AlphaFoldDB" id="A0A2S7IHS2"/>
<gene>
    <name evidence="3" type="ORF">C5O19_18865</name>
</gene>
<dbReference type="InterPro" id="IPR000525">
    <property type="entry name" value="Initiator_Rep_WH1"/>
</dbReference>